<dbReference type="EMBL" id="OR769223">
    <property type="protein sequence ID" value="WQJ53576.1"/>
    <property type="molecule type" value="Genomic_DNA"/>
</dbReference>
<name>A0ABZ0Z4G5_9CAUD</name>
<proteinExistence type="predicted"/>
<protein>
    <submittedName>
        <fullName evidence="1">Uncharacterized protein</fullName>
    </submittedName>
</protein>
<evidence type="ECO:0000313" key="1">
    <source>
        <dbReference type="EMBL" id="WQJ53576.1"/>
    </source>
</evidence>
<reference evidence="1 2" key="1">
    <citation type="submission" date="2023-11" db="EMBL/GenBank/DDBJ databases">
        <authorList>
            <person name="Cook R."/>
            <person name="Crisci M."/>
            <person name="Pye H."/>
            <person name="Adriaenssens E."/>
            <person name="Santini J."/>
        </authorList>
    </citation>
    <scope>NUCLEOTIDE SEQUENCE [LARGE SCALE GENOMIC DNA]</scope>
    <source>
        <strain evidence="1">Lak_Megaphage_Sonny</strain>
    </source>
</reference>
<sequence>MKREELLSKFKAYTAKKAELQKKEYSYIVDKPCMQLGRICGMSMPAIKTAYCVIDEMTGISDKVIKELCIDETLFNESEKIEYSTFDGFTRDEWMHDLKTRVSEIQNARRIEQLERALPLIEKWLSSDDLFMLDVEEIEKLLAGV</sequence>
<evidence type="ECO:0000313" key="2">
    <source>
        <dbReference type="Proteomes" id="UP001358193"/>
    </source>
</evidence>
<accession>A0ABZ0Z4G5</accession>
<keyword evidence="2" id="KW-1185">Reference proteome</keyword>
<organism evidence="1 2">
    <name type="scientific">phage Lak_Megaphage_Sonny</name>
    <dbReference type="NCBI Taxonomy" id="3109229"/>
    <lineage>
        <taxon>Viruses</taxon>
        <taxon>Duplodnaviria</taxon>
        <taxon>Heunggongvirae</taxon>
        <taxon>Uroviricota</taxon>
        <taxon>Caudoviricetes</taxon>
        <taxon>Caudoviricetes code 15 clade</taxon>
    </lineage>
</organism>
<dbReference type="Proteomes" id="UP001358193">
    <property type="component" value="Segment"/>
</dbReference>